<evidence type="ECO:0000313" key="3">
    <source>
        <dbReference type="Proteomes" id="UP001497457"/>
    </source>
</evidence>
<reference evidence="2 3" key="1">
    <citation type="submission" date="2024-10" db="EMBL/GenBank/DDBJ databases">
        <authorList>
            <person name="Ryan C."/>
        </authorList>
    </citation>
    <scope>NUCLEOTIDE SEQUENCE [LARGE SCALE GENOMIC DNA]</scope>
</reference>
<keyword evidence="3" id="KW-1185">Reference proteome</keyword>
<dbReference type="EMBL" id="OZ075115">
    <property type="protein sequence ID" value="CAL5067054.1"/>
    <property type="molecule type" value="Genomic_DNA"/>
</dbReference>
<organism evidence="2 3">
    <name type="scientific">Urochloa decumbens</name>
    <dbReference type="NCBI Taxonomy" id="240449"/>
    <lineage>
        <taxon>Eukaryota</taxon>
        <taxon>Viridiplantae</taxon>
        <taxon>Streptophyta</taxon>
        <taxon>Embryophyta</taxon>
        <taxon>Tracheophyta</taxon>
        <taxon>Spermatophyta</taxon>
        <taxon>Magnoliopsida</taxon>
        <taxon>Liliopsida</taxon>
        <taxon>Poales</taxon>
        <taxon>Poaceae</taxon>
        <taxon>PACMAD clade</taxon>
        <taxon>Panicoideae</taxon>
        <taxon>Panicodae</taxon>
        <taxon>Paniceae</taxon>
        <taxon>Melinidinae</taxon>
        <taxon>Urochloa</taxon>
    </lineage>
</organism>
<evidence type="ECO:0000313" key="2">
    <source>
        <dbReference type="EMBL" id="CAL5076845.1"/>
    </source>
</evidence>
<dbReference type="Proteomes" id="UP001497457">
    <property type="component" value="Chromosome 6rd"/>
</dbReference>
<dbReference type="Proteomes" id="UP001497457">
    <property type="component" value="Chromosome 5rd"/>
</dbReference>
<accession>A0ABC9FKY5</accession>
<dbReference type="EMBL" id="OZ075116">
    <property type="protein sequence ID" value="CAL5076845.1"/>
    <property type="molecule type" value="Genomic_DNA"/>
</dbReference>
<gene>
    <name evidence="1" type="ORF">URODEC1_LOCUS100795</name>
    <name evidence="2" type="ORF">URODEC1_LOCUS106377</name>
</gene>
<evidence type="ECO:0000313" key="1">
    <source>
        <dbReference type="EMBL" id="CAL5067054.1"/>
    </source>
</evidence>
<name>A0ABC9FKY5_9POAL</name>
<proteinExistence type="predicted"/>
<sequence length="127" mass="13957">MALRSLLRRIPGPALRSPPGSRMGPGHGLLPSAVSRFVGTRSEAEPKSAAALQESFENLESLKIWSQQFLDEQNKKQKELDELHKVARLRLAEYSRAVDNLGKIGDVATVVFGALPLLMIFGTIYEA</sequence>
<dbReference type="AlphaFoldDB" id="A0ABC9FKY5"/>
<protein>
    <submittedName>
        <fullName evidence="2">Uncharacterized protein</fullName>
    </submittedName>
</protein>